<evidence type="ECO:0000313" key="3">
    <source>
        <dbReference type="Proteomes" id="UP000308197"/>
    </source>
</evidence>
<dbReference type="Proteomes" id="UP000308197">
    <property type="component" value="Unassembled WGS sequence"/>
</dbReference>
<reference evidence="2 3" key="1">
    <citation type="journal article" date="2019" name="Nat. Ecol. Evol.">
        <title>Megaphylogeny resolves global patterns of mushroom evolution.</title>
        <authorList>
            <person name="Varga T."/>
            <person name="Krizsan K."/>
            <person name="Foldi C."/>
            <person name="Dima B."/>
            <person name="Sanchez-Garcia M."/>
            <person name="Sanchez-Ramirez S."/>
            <person name="Szollosi G.J."/>
            <person name="Szarkandi J.G."/>
            <person name="Papp V."/>
            <person name="Albert L."/>
            <person name="Andreopoulos W."/>
            <person name="Angelini C."/>
            <person name="Antonin V."/>
            <person name="Barry K.W."/>
            <person name="Bougher N.L."/>
            <person name="Buchanan P."/>
            <person name="Buyck B."/>
            <person name="Bense V."/>
            <person name="Catcheside P."/>
            <person name="Chovatia M."/>
            <person name="Cooper J."/>
            <person name="Damon W."/>
            <person name="Desjardin D."/>
            <person name="Finy P."/>
            <person name="Geml J."/>
            <person name="Haridas S."/>
            <person name="Hughes K."/>
            <person name="Justo A."/>
            <person name="Karasinski D."/>
            <person name="Kautmanova I."/>
            <person name="Kiss B."/>
            <person name="Kocsube S."/>
            <person name="Kotiranta H."/>
            <person name="LaButti K.M."/>
            <person name="Lechner B.E."/>
            <person name="Liimatainen K."/>
            <person name="Lipzen A."/>
            <person name="Lukacs Z."/>
            <person name="Mihaltcheva S."/>
            <person name="Morgado L.N."/>
            <person name="Niskanen T."/>
            <person name="Noordeloos M.E."/>
            <person name="Ohm R.A."/>
            <person name="Ortiz-Santana B."/>
            <person name="Ovrebo C."/>
            <person name="Racz N."/>
            <person name="Riley R."/>
            <person name="Savchenko A."/>
            <person name="Shiryaev A."/>
            <person name="Soop K."/>
            <person name="Spirin V."/>
            <person name="Szebenyi C."/>
            <person name="Tomsovsky M."/>
            <person name="Tulloss R.E."/>
            <person name="Uehling J."/>
            <person name="Grigoriev I.V."/>
            <person name="Vagvolgyi C."/>
            <person name="Papp T."/>
            <person name="Martin F.M."/>
            <person name="Miettinen O."/>
            <person name="Hibbett D.S."/>
            <person name="Nagy L.G."/>
        </authorList>
    </citation>
    <scope>NUCLEOTIDE SEQUENCE [LARGE SCALE GENOMIC DNA]</scope>
    <source>
        <strain evidence="2 3">HHB13444</strain>
    </source>
</reference>
<dbReference type="STRING" id="1314778.A0A5C3NPH3"/>
<feature type="region of interest" description="Disordered" evidence="1">
    <location>
        <begin position="196"/>
        <end position="258"/>
    </location>
</feature>
<dbReference type="InParanoid" id="A0A5C3NPH3"/>
<gene>
    <name evidence="2" type="ORF">K466DRAFT_668601</name>
</gene>
<organism evidence="2 3">
    <name type="scientific">Polyporus arcularius HHB13444</name>
    <dbReference type="NCBI Taxonomy" id="1314778"/>
    <lineage>
        <taxon>Eukaryota</taxon>
        <taxon>Fungi</taxon>
        <taxon>Dikarya</taxon>
        <taxon>Basidiomycota</taxon>
        <taxon>Agaricomycotina</taxon>
        <taxon>Agaricomycetes</taxon>
        <taxon>Polyporales</taxon>
        <taxon>Polyporaceae</taxon>
        <taxon>Polyporus</taxon>
    </lineage>
</organism>
<evidence type="ECO:0000313" key="2">
    <source>
        <dbReference type="EMBL" id="TFK77850.1"/>
    </source>
</evidence>
<dbReference type="EMBL" id="ML213075">
    <property type="protein sequence ID" value="TFK77850.1"/>
    <property type="molecule type" value="Genomic_DNA"/>
</dbReference>
<feature type="compositionally biased region" description="Basic and acidic residues" evidence="1">
    <location>
        <begin position="196"/>
        <end position="251"/>
    </location>
</feature>
<dbReference type="AlphaFoldDB" id="A0A5C3NPH3"/>
<keyword evidence="3" id="KW-1185">Reference proteome</keyword>
<evidence type="ECO:0000256" key="1">
    <source>
        <dbReference type="SAM" id="MobiDB-lite"/>
    </source>
</evidence>
<proteinExistence type="predicted"/>
<sequence length="258" mass="29897">MDRPVNVLPGDWQTLWEDTKTALKTIKEPAALAATVVTNLAPITPKPLVAQACAESLLTILSHVSRSPDWRPEPAVRNLVHKTARRLSQLNLTYEDLKKRDEEVASALDPCLQTMRRTFDEACDLVTTISKKGSSVLHAQAEFEETIRLCLEAVEDVDEHVSGELDRFQSRVQTAIQHDQKQILAGQKEMLVNEELRRQGEEQRREDEELRRKDEELRRKDEELRRKDEELRRKDEELRRKDEEQRRKDEEGTVATTL</sequence>
<name>A0A5C3NPH3_9APHY</name>
<accession>A0A5C3NPH3</accession>
<protein>
    <submittedName>
        <fullName evidence="2">Uncharacterized protein</fullName>
    </submittedName>
</protein>